<evidence type="ECO:0000313" key="3">
    <source>
        <dbReference type="EMBL" id="QMV67928.1"/>
    </source>
</evidence>
<dbReference type="GO" id="GO:0004803">
    <property type="term" value="F:transposase activity"/>
    <property type="evidence" value="ECO:0007669"/>
    <property type="project" value="InterPro"/>
</dbReference>
<dbReference type="SUPFAM" id="SSF46689">
    <property type="entry name" value="Homeodomain-like"/>
    <property type="match status" value="1"/>
</dbReference>
<dbReference type="Proteomes" id="UP000515450">
    <property type="component" value="Chromosome"/>
</dbReference>
<dbReference type="GO" id="GO:0006313">
    <property type="term" value="P:DNA transposition"/>
    <property type="evidence" value="ECO:0007669"/>
    <property type="project" value="InterPro"/>
</dbReference>
<organism evidence="1 4">
    <name type="scientific">Sphingobacterium paramultivorum</name>
    <dbReference type="NCBI Taxonomy" id="2886510"/>
    <lineage>
        <taxon>Bacteria</taxon>
        <taxon>Pseudomonadati</taxon>
        <taxon>Bacteroidota</taxon>
        <taxon>Sphingobacteriia</taxon>
        <taxon>Sphingobacteriales</taxon>
        <taxon>Sphingobacteriaceae</taxon>
        <taxon>Sphingobacterium</taxon>
    </lineage>
</organism>
<proteinExistence type="predicted"/>
<dbReference type="EMBL" id="CP058555">
    <property type="protein sequence ID" value="QMV67137.1"/>
    <property type="molecule type" value="Genomic_DNA"/>
</dbReference>
<protein>
    <submittedName>
        <fullName evidence="1">Transposase</fullName>
    </submittedName>
</protein>
<gene>
    <name evidence="1" type="ORF">HS960_00370</name>
    <name evidence="2" type="ORF">HS960_05470</name>
    <name evidence="3" type="ORF">HS960_09785</name>
</gene>
<dbReference type="EMBL" id="CP058555">
    <property type="protein sequence ID" value="QMV67928.1"/>
    <property type="molecule type" value="Genomic_DNA"/>
</dbReference>
<name>A0A7G5DWT1_9SPHI</name>
<sequence>MNEQVLSRFEFEEEFKEKLVELVLYKNVSAEQTARKYGLPNTTILINWINNYKRKLEKGAVTLVPMEKPGTKDVTALKKRIKDLEKALEKANVLIYGLNFMIDHAEKENKIAIRKKRGTKQ</sequence>
<evidence type="ECO:0000313" key="4">
    <source>
        <dbReference type="Proteomes" id="UP000515450"/>
    </source>
</evidence>
<reference evidence="1 4" key="1">
    <citation type="journal article" date="2020" name="G3 (Bethesda)">
        <title>CeMbio - The Caenorhabditis elegans Microbiome Resource.</title>
        <authorList>
            <person name="Dirksen P."/>
            <person name="Assie A."/>
            <person name="Zimmermann J."/>
            <person name="Zhang F."/>
            <person name="Tietje A.M."/>
            <person name="Marsh S.A."/>
            <person name="Felix M.A."/>
            <person name="Shapira M."/>
            <person name="Kaleta C."/>
            <person name="Schulenburg H."/>
            <person name="Samuel B."/>
        </authorList>
    </citation>
    <scope>NUCLEOTIDE SEQUENCE [LARGE SCALE GENOMIC DNA]</scope>
    <source>
        <strain evidence="1 4">BIGb0170</strain>
    </source>
</reference>
<dbReference type="GO" id="GO:0003677">
    <property type="term" value="F:DNA binding"/>
    <property type="evidence" value="ECO:0007669"/>
    <property type="project" value="InterPro"/>
</dbReference>
<dbReference type="InterPro" id="IPR009057">
    <property type="entry name" value="Homeodomain-like_sf"/>
</dbReference>
<keyword evidence="4" id="KW-1185">Reference proteome</keyword>
<dbReference type="AlphaFoldDB" id="A0A7G5DWT1"/>
<dbReference type="InterPro" id="IPR002514">
    <property type="entry name" value="Transposase_8"/>
</dbReference>
<dbReference type="Pfam" id="PF01527">
    <property type="entry name" value="HTH_Tnp_1"/>
    <property type="match status" value="1"/>
</dbReference>
<evidence type="ECO:0000313" key="1">
    <source>
        <dbReference type="EMBL" id="QMV66206.1"/>
    </source>
</evidence>
<evidence type="ECO:0000313" key="2">
    <source>
        <dbReference type="EMBL" id="QMV67137.1"/>
    </source>
</evidence>
<dbReference type="RefSeq" id="WP_182330952.1">
    <property type="nucleotide sequence ID" value="NZ_CP058555.1"/>
</dbReference>
<accession>A0A7G5DWT1</accession>
<dbReference type="EMBL" id="CP058555">
    <property type="protein sequence ID" value="QMV66206.1"/>
    <property type="molecule type" value="Genomic_DNA"/>
</dbReference>